<name>A0A2T4IIA9_9RHOO</name>
<dbReference type="CDD" id="cd05483">
    <property type="entry name" value="retropepsin_like_bacteria"/>
    <property type="match status" value="1"/>
</dbReference>
<evidence type="ECO:0000313" key="2">
    <source>
        <dbReference type="EMBL" id="PTD97491.1"/>
    </source>
</evidence>
<dbReference type="SUPFAM" id="SSF50630">
    <property type="entry name" value="Acid proteases"/>
    <property type="match status" value="1"/>
</dbReference>
<feature type="transmembrane region" description="Helical" evidence="1">
    <location>
        <begin position="15"/>
        <end position="32"/>
    </location>
</feature>
<evidence type="ECO:0000313" key="3">
    <source>
        <dbReference type="Proteomes" id="UP000241193"/>
    </source>
</evidence>
<reference evidence="2 3" key="1">
    <citation type="submission" date="2018-03" db="EMBL/GenBank/DDBJ databases">
        <authorList>
            <person name="Keele B.F."/>
        </authorList>
    </citation>
    <scope>NUCLEOTIDE SEQUENCE [LARGE SCALE GENOMIC DNA]</scope>
    <source>
        <strain evidence="2 3">D20</strain>
    </source>
</reference>
<reference evidence="2 3" key="2">
    <citation type="submission" date="2018-04" db="EMBL/GenBank/DDBJ databases">
        <title>Thauera lacus sp. nov., isolated from an saline lake in Inner Mongolia, China.</title>
        <authorList>
            <person name="Liang Q.-Y."/>
        </authorList>
    </citation>
    <scope>NUCLEOTIDE SEQUENCE [LARGE SCALE GENOMIC DNA]</scope>
    <source>
        <strain evidence="2 3">D20</strain>
    </source>
</reference>
<dbReference type="InterPro" id="IPR011969">
    <property type="entry name" value="Clan_AA_Asp_peptidase_C"/>
</dbReference>
<dbReference type="GO" id="GO:0008233">
    <property type="term" value="F:peptidase activity"/>
    <property type="evidence" value="ECO:0007669"/>
    <property type="project" value="UniProtKB-KW"/>
</dbReference>
<keyword evidence="1" id="KW-0472">Membrane</keyword>
<dbReference type="GO" id="GO:0006508">
    <property type="term" value="P:proteolysis"/>
    <property type="evidence" value="ECO:0007669"/>
    <property type="project" value="UniProtKB-KW"/>
</dbReference>
<proteinExistence type="predicted"/>
<dbReference type="InterPro" id="IPR021109">
    <property type="entry name" value="Peptidase_aspartic_dom_sf"/>
</dbReference>
<keyword evidence="2" id="KW-0378">Hydrolase</keyword>
<accession>A0A2T4IIA9</accession>
<dbReference type="NCBIfam" id="TIGR02281">
    <property type="entry name" value="clan_AA_DTGA"/>
    <property type="match status" value="1"/>
</dbReference>
<comment type="caution">
    <text evidence="2">The sequence shown here is derived from an EMBL/GenBank/DDBJ whole genome shotgun (WGS) entry which is preliminary data.</text>
</comment>
<evidence type="ECO:0000256" key="1">
    <source>
        <dbReference type="SAM" id="Phobius"/>
    </source>
</evidence>
<keyword evidence="1" id="KW-0812">Transmembrane</keyword>
<protein>
    <submittedName>
        <fullName evidence="2">TIGR02281 family clan AA aspartic protease</fullName>
    </submittedName>
</protein>
<dbReference type="Gene3D" id="2.40.70.10">
    <property type="entry name" value="Acid Proteases"/>
    <property type="match status" value="1"/>
</dbReference>
<dbReference type="OrthoDB" id="185963at2"/>
<gene>
    <name evidence="2" type="ORF">C8261_02060</name>
</gene>
<keyword evidence="3" id="KW-1185">Reference proteome</keyword>
<organism evidence="2 3">
    <name type="scientific">Pseudothauera lacus</name>
    <dbReference type="NCBI Taxonomy" id="2136175"/>
    <lineage>
        <taxon>Bacteria</taxon>
        <taxon>Pseudomonadati</taxon>
        <taxon>Pseudomonadota</taxon>
        <taxon>Betaproteobacteria</taxon>
        <taxon>Rhodocyclales</taxon>
        <taxon>Zoogloeaceae</taxon>
        <taxon>Pseudothauera</taxon>
    </lineage>
</organism>
<dbReference type="InterPro" id="IPR034122">
    <property type="entry name" value="Retropepsin-like_bacterial"/>
</dbReference>
<keyword evidence="1" id="KW-1133">Transmembrane helix</keyword>
<dbReference type="AlphaFoldDB" id="A0A2T4IIA9"/>
<dbReference type="Pfam" id="PF13975">
    <property type="entry name" value="gag-asp_proteas"/>
    <property type="match status" value="1"/>
</dbReference>
<keyword evidence="2" id="KW-0645">Protease</keyword>
<dbReference type="RefSeq" id="WP_107492012.1">
    <property type="nucleotide sequence ID" value="NZ_PZKC01000002.1"/>
</dbReference>
<dbReference type="Proteomes" id="UP000241193">
    <property type="component" value="Unassembled WGS sequence"/>
</dbReference>
<dbReference type="EMBL" id="PZKC01000002">
    <property type="protein sequence ID" value="PTD97491.1"/>
    <property type="molecule type" value="Genomic_DNA"/>
</dbReference>
<sequence>MNAPPPDPTRRLGRAMSWLAALAILGLLWLFFSEQLERRYNPNRDLAVMPGGSGELVLQRNRMGHYVAPGTINGQPVVFLLDTGATQVSVPAHLGPALGLSPGAAAQVMTANGAVTVRTTTIAELGLGPFLARNVRSHLNPGMRDDQVLLGMSVLKHLEFHQRGDTLILRAHGS</sequence>